<keyword evidence="3 6" id="KW-0812">Transmembrane</keyword>
<evidence type="ECO:0000256" key="2">
    <source>
        <dbReference type="ARBA" id="ARBA00022475"/>
    </source>
</evidence>
<organism evidence="7 8">
    <name type="scientific">Candidatus Magasanikbacteria bacterium CG1_02_32_51</name>
    <dbReference type="NCBI Taxonomy" id="1805238"/>
    <lineage>
        <taxon>Bacteria</taxon>
        <taxon>Candidatus Magasanikiibacteriota</taxon>
    </lineage>
</organism>
<comment type="subcellular location">
    <subcellularLocation>
        <location evidence="1">Cell membrane</location>
        <topology evidence="1">Multi-pass membrane protein</topology>
    </subcellularLocation>
</comment>
<feature type="transmembrane region" description="Helical" evidence="6">
    <location>
        <begin position="176"/>
        <end position="199"/>
    </location>
</feature>
<evidence type="ECO:0000256" key="1">
    <source>
        <dbReference type="ARBA" id="ARBA00004651"/>
    </source>
</evidence>
<dbReference type="PANTHER" id="PTHR38601">
    <property type="entry name" value="HYDROGENASE-4 COMPONENT E"/>
    <property type="match status" value="1"/>
</dbReference>
<comment type="caution">
    <text evidence="7">The sequence shown here is derived from an EMBL/GenBank/DDBJ whole genome shotgun (WGS) entry which is preliminary data.</text>
</comment>
<feature type="transmembrane region" description="Helical" evidence="6">
    <location>
        <begin position="6"/>
        <end position="23"/>
    </location>
</feature>
<accession>A0A1J4U6P1</accession>
<dbReference type="Proteomes" id="UP000181941">
    <property type="component" value="Unassembled WGS sequence"/>
</dbReference>
<protein>
    <recommendedName>
        <fullName evidence="9">Hydrogenase</fullName>
    </recommendedName>
</protein>
<evidence type="ECO:0008006" key="9">
    <source>
        <dbReference type="Google" id="ProtNLM"/>
    </source>
</evidence>
<evidence type="ECO:0000256" key="5">
    <source>
        <dbReference type="ARBA" id="ARBA00023136"/>
    </source>
</evidence>
<dbReference type="InterPro" id="IPR038730">
    <property type="entry name" value="HyfE-like"/>
</dbReference>
<name>A0A1J4U6P1_9BACT</name>
<sequence length="215" mass="24164">MNIFFLQFLLGILFLSIFYLHLAKKNFGAVIAYSIQSLIITLILFTSFLETNSFFLLFVVLVTLVIKVILASVFFFRLIQKHKLTFSVSTYLNLPLTLIVLAGFTAIAHSQKFLSLTNIIPAHQALLSLALSAIFISLFLVINRKDALSQAVGILSLENSIVAFAIFAGLEQSPMLQFGIIFDIFIWLVISTVFISMIYRHFGSLDTSTMKHLKD</sequence>
<dbReference type="EMBL" id="MNVC01000019">
    <property type="protein sequence ID" value="OIO19560.1"/>
    <property type="molecule type" value="Genomic_DNA"/>
</dbReference>
<dbReference type="PANTHER" id="PTHR38601:SF1">
    <property type="entry name" value="HYDROGENASE-4 COMPONENT E"/>
    <property type="match status" value="1"/>
</dbReference>
<feature type="transmembrane region" description="Helical" evidence="6">
    <location>
        <begin position="55"/>
        <end position="79"/>
    </location>
</feature>
<evidence type="ECO:0000256" key="6">
    <source>
        <dbReference type="SAM" id="Phobius"/>
    </source>
</evidence>
<proteinExistence type="predicted"/>
<feature type="transmembrane region" description="Helical" evidence="6">
    <location>
        <begin position="30"/>
        <end position="49"/>
    </location>
</feature>
<reference evidence="7 8" key="1">
    <citation type="journal article" date="2016" name="Environ. Microbiol.">
        <title>Genomic resolution of a cold subsurface aquifer community provides metabolic insights for novel microbes adapted to high CO concentrations.</title>
        <authorList>
            <person name="Probst A.J."/>
            <person name="Castelle C.J."/>
            <person name="Singh A."/>
            <person name="Brown C.T."/>
            <person name="Anantharaman K."/>
            <person name="Sharon I."/>
            <person name="Hug L.A."/>
            <person name="Burstein D."/>
            <person name="Emerson J.B."/>
            <person name="Thomas B.C."/>
            <person name="Banfield J.F."/>
        </authorList>
    </citation>
    <scope>NUCLEOTIDE SEQUENCE [LARGE SCALE GENOMIC DNA]</scope>
    <source>
        <strain evidence="7">CG1_02_32_51</strain>
    </source>
</reference>
<dbReference type="GO" id="GO:0005886">
    <property type="term" value="C:plasma membrane"/>
    <property type="evidence" value="ECO:0007669"/>
    <property type="project" value="UniProtKB-SubCell"/>
</dbReference>
<dbReference type="STRING" id="1805238.AUJ23_01855"/>
<evidence type="ECO:0000313" key="8">
    <source>
        <dbReference type="Proteomes" id="UP000181941"/>
    </source>
</evidence>
<evidence type="ECO:0000256" key="4">
    <source>
        <dbReference type="ARBA" id="ARBA00022989"/>
    </source>
</evidence>
<evidence type="ECO:0000313" key="7">
    <source>
        <dbReference type="EMBL" id="OIO19560.1"/>
    </source>
</evidence>
<feature type="transmembrane region" description="Helical" evidence="6">
    <location>
        <begin position="151"/>
        <end position="170"/>
    </location>
</feature>
<evidence type="ECO:0000256" key="3">
    <source>
        <dbReference type="ARBA" id="ARBA00022692"/>
    </source>
</evidence>
<keyword evidence="2" id="KW-1003">Cell membrane</keyword>
<gene>
    <name evidence="7" type="ORF">AUJ23_01855</name>
</gene>
<keyword evidence="5 6" id="KW-0472">Membrane</keyword>
<feature type="transmembrane region" description="Helical" evidence="6">
    <location>
        <begin position="91"/>
        <end position="110"/>
    </location>
</feature>
<keyword evidence="4 6" id="KW-1133">Transmembrane helix</keyword>
<dbReference type="AlphaFoldDB" id="A0A1J4U6P1"/>
<feature type="transmembrane region" description="Helical" evidence="6">
    <location>
        <begin position="122"/>
        <end position="142"/>
    </location>
</feature>